<organism evidence="1 2">
    <name type="scientific">Colocasia esculenta</name>
    <name type="common">Wild taro</name>
    <name type="synonym">Arum esculentum</name>
    <dbReference type="NCBI Taxonomy" id="4460"/>
    <lineage>
        <taxon>Eukaryota</taxon>
        <taxon>Viridiplantae</taxon>
        <taxon>Streptophyta</taxon>
        <taxon>Embryophyta</taxon>
        <taxon>Tracheophyta</taxon>
        <taxon>Spermatophyta</taxon>
        <taxon>Magnoliopsida</taxon>
        <taxon>Liliopsida</taxon>
        <taxon>Araceae</taxon>
        <taxon>Aroideae</taxon>
        <taxon>Colocasieae</taxon>
        <taxon>Colocasia</taxon>
    </lineage>
</organism>
<accession>A0A843TVN3</accession>
<dbReference type="Proteomes" id="UP000652761">
    <property type="component" value="Unassembled WGS sequence"/>
</dbReference>
<protein>
    <submittedName>
        <fullName evidence="1">Uncharacterized protein</fullName>
    </submittedName>
</protein>
<dbReference type="AlphaFoldDB" id="A0A843TVN3"/>
<name>A0A843TVN3_COLES</name>
<keyword evidence="2" id="KW-1185">Reference proteome</keyword>
<proteinExistence type="predicted"/>
<dbReference type="EMBL" id="NMUH01000245">
    <property type="protein sequence ID" value="MQL75311.1"/>
    <property type="molecule type" value="Genomic_DNA"/>
</dbReference>
<evidence type="ECO:0000313" key="2">
    <source>
        <dbReference type="Proteomes" id="UP000652761"/>
    </source>
</evidence>
<reference evidence="1" key="1">
    <citation type="submission" date="2017-07" db="EMBL/GenBank/DDBJ databases">
        <title>Taro Niue Genome Assembly and Annotation.</title>
        <authorList>
            <person name="Atibalentja N."/>
            <person name="Keating K."/>
            <person name="Fields C.J."/>
        </authorList>
    </citation>
    <scope>NUCLEOTIDE SEQUENCE</scope>
    <source>
        <strain evidence="1">Niue_2</strain>
        <tissue evidence="1">Leaf</tissue>
    </source>
</reference>
<gene>
    <name evidence="1" type="ORF">Taro_007684</name>
</gene>
<evidence type="ECO:0000313" key="1">
    <source>
        <dbReference type="EMBL" id="MQL75311.1"/>
    </source>
</evidence>
<sequence>MVRVIWVVHSGEGSSQDHPLSLLAEVLPRSALCSFRTTVVLPLWFEVWRFDSGLVSAGVFG</sequence>
<comment type="caution">
    <text evidence="1">The sequence shown here is derived from an EMBL/GenBank/DDBJ whole genome shotgun (WGS) entry which is preliminary data.</text>
</comment>